<keyword evidence="1" id="KW-0378">Hydrolase</keyword>
<organism evidence="1 2">
    <name type="scientific">Bartonella fuyuanensis</name>
    <dbReference type="NCBI Taxonomy" id="1460968"/>
    <lineage>
        <taxon>Bacteria</taxon>
        <taxon>Pseudomonadati</taxon>
        <taxon>Pseudomonadota</taxon>
        <taxon>Alphaproteobacteria</taxon>
        <taxon>Hyphomicrobiales</taxon>
        <taxon>Bartonellaceae</taxon>
        <taxon>Bartonella</taxon>
    </lineage>
</organism>
<keyword evidence="2" id="KW-1185">Reference proteome</keyword>
<proteinExistence type="predicted"/>
<dbReference type="RefSeq" id="WP_183194720.1">
    <property type="nucleotide sequence ID" value="NZ_JACIFE010000049.1"/>
</dbReference>
<dbReference type="AlphaFoldDB" id="A0A840E0R7"/>
<name>A0A840E0R7_9HYPH</name>
<gene>
    <name evidence="1" type="ORF">GGR08_001656</name>
</gene>
<protein>
    <submittedName>
        <fullName evidence="1">Putative helicase</fullName>
    </submittedName>
</protein>
<sequence length="68" mass="8105">MLQSQNKTLPLRSLLQSYREQTTSNTLRGKVFEDFVTKYLMHDPLHYGRYEKVESYYEWATSVQGIDL</sequence>
<dbReference type="Proteomes" id="UP000585970">
    <property type="component" value="Unassembled WGS sequence"/>
</dbReference>
<dbReference type="GO" id="GO:0004386">
    <property type="term" value="F:helicase activity"/>
    <property type="evidence" value="ECO:0007669"/>
    <property type="project" value="UniProtKB-KW"/>
</dbReference>
<evidence type="ECO:0000313" key="1">
    <source>
        <dbReference type="EMBL" id="MBB4077325.1"/>
    </source>
</evidence>
<reference evidence="1 2" key="1">
    <citation type="submission" date="2020-08" db="EMBL/GenBank/DDBJ databases">
        <title>Genomic Encyclopedia of Type Strains, Phase IV (KMG-IV): sequencing the most valuable type-strain genomes for metagenomic binning, comparative biology and taxonomic classification.</title>
        <authorList>
            <person name="Goeker M."/>
        </authorList>
    </citation>
    <scope>NUCLEOTIDE SEQUENCE [LARGE SCALE GENOMIC DNA]</scope>
    <source>
        <strain evidence="1 2">DSM 100694</strain>
    </source>
</reference>
<accession>A0A840E0R7</accession>
<keyword evidence="1" id="KW-0547">Nucleotide-binding</keyword>
<keyword evidence="1" id="KW-0347">Helicase</keyword>
<comment type="caution">
    <text evidence="1">The sequence shown here is derived from an EMBL/GenBank/DDBJ whole genome shotgun (WGS) entry which is preliminary data.</text>
</comment>
<evidence type="ECO:0000313" key="2">
    <source>
        <dbReference type="Proteomes" id="UP000585970"/>
    </source>
</evidence>
<keyword evidence="1" id="KW-0067">ATP-binding</keyword>
<dbReference type="EMBL" id="JACIFE010000049">
    <property type="protein sequence ID" value="MBB4077325.1"/>
    <property type="molecule type" value="Genomic_DNA"/>
</dbReference>